<keyword evidence="1" id="KW-0812">Transmembrane</keyword>
<keyword evidence="3" id="KW-1185">Reference proteome</keyword>
<evidence type="ECO:0000313" key="2">
    <source>
        <dbReference type="EMBL" id="MBD2773881.1"/>
    </source>
</evidence>
<evidence type="ECO:0000313" key="3">
    <source>
        <dbReference type="Proteomes" id="UP000629098"/>
    </source>
</evidence>
<dbReference type="EMBL" id="JACXAE010000061">
    <property type="protein sequence ID" value="MBD2773881.1"/>
    <property type="molecule type" value="Genomic_DNA"/>
</dbReference>
<gene>
    <name evidence="2" type="ORF">ICL16_17825</name>
</gene>
<sequence length="415" mass="46169">MKLNVGLRFQVFIFITALVILISRRVDAVFHAQFWAEDGKFWYAEAYNIGILNSLFLPKSGYLQTISRLCGAVAQFLPLVWAPKLFNLTAIAIKILPVNLIASVRFAQLIPSLQTRLFLALLYLALPNSHEIHGNITNVHWFLALLACMVVLATPSSLIVWQAFDIGVILLAGLSSPFSVILAPIAALYWWLRRRRWTFILFLGLLLTATVQATAILLNWHNRFSTTLGATPELFAKILAAQVFLGAILGHRSGRLINYLPGSIVISTLVTVAGIGLVIYCLLKASLELRLFTIFATGVLSISLLSPVVSSTLPQWQELWLPGAGGRYWFIPMLTFVTILTWFLGAKRPSKLRLTAKIALVTMIVGVIVDWQYPKFADLDFQGYSQKFVAAPIGTKVTIPINPPGWFMELTKKSD</sequence>
<keyword evidence="1" id="KW-1133">Transmembrane helix</keyword>
<feature type="transmembrane region" description="Helical" evidence="1">
    <location>
        <begin position="168"/>
        <end position="191"/>
    </location>
</feature>
<keyword evidence="1" id="KW-0472">Membrane</keyword>
<evidence type="ECO:0008006" key="4">
    <source>
        <dbReference type="Google" id="ProtNLM"/>
    </source>
</evidence>
<comment type="caution">
    <text evidence="2">The sequence shown here is derived from an EMBL/GenBank/DDBJ whole genome shotgun (WGS) entry which is preliminary data.</text>
</comment>
<feature type="transmembrane region" description="Helical" evidence="1">
    <location>
        <begin position="259"/>
        <end position="282"/>
    </location>
</feature>
<accession>A0A8J7C7Y1</accession>
<reference evidence="2" key="1">
    <citation type="submission" date="2020-09" db="EMBL/GenBank/DDBJ databases">
        <title>Iningainema tapete sp. nov. (Scytonemataceae, Cyanobacteria) from greenhouses in central Florida (USA) produces two types of nodularin with biosynthetic potential for microcystin-LR and anabaenopeptins.</title>
        <authorList>
            <person name="Berthold D.E."/>
            <person name="Lefler F.W."/>
            <person name="Huang I.-S."/>
            <person name="Abdulla H."/>
            <person name="Zimba P.V."/>
            <person name="Laughinghouse H.D. IV."/>
        </authorList>
    </citation>
    <scope>NUCLEOTIDE SEQUENCE</scope>
    <source>
        <strain evidence="2">BLCCT55</strain>
    </source>
</reference>
<organism evidence="2 3">
    <name type="scientific">Iningainema tapete BLCC-T55</name>
    <dbReference type="NCBI Taxonomy" id="2748662"/>
    <lineage>
        <taxon>Bacteria</taxon>
        <taxon>Bacillati</taxon>
        <taxon>Cyanobacteriota</taxon>
        <taxon>Cyanophyceae</taxon>
        <taxon>Nostocales</taxon>
        <taxon>Scytonemataceae</taxon>
        <taxon>Iningainema tapete</taxon>
    </lineage>
</organism>
<dbReference type="AlphaFoldDB" id="A0A8J7C7Y1"/>
<feature type="transmembrane region" description="Helical" evidence="1">
    <location>
        <begin position="329"/>
        <end position="346"/>
    </location>
</feature>
<feature type="transmembrane region" description="Helical" evidence="1">
    <location>
        <begin position="197"/>
        <end position="222"/>
    </location>
</feature>
<protein>
    <recommendedName>
        <fullName evidence="4">Glucosyltransferase</fullName>
    </recommendedName>
</protein>
<evidence type="ECO:0000256" key="1">
    <source>
        <dbReference type="SAM" id="Phobius"/>
    </source>
</evidence>
<dbReference type="RefSeq" id="WP_190830193.1">
    <property type="nucleotide sequence ID" value="NZ_CAWPPI010000061.1"/>
</dbReference>
<feature type="transmembrane region" description="Helical" evidence="1">
    <location>
        <begin position="358"/>
        <end position="374"/>
    </location>
</feature>
<proteinExistence type="predicted"/>
<dbReference type="Proteomes" id="UP000629098">
    <property type="component" value="Unassembled WGS sequence"/>
</dbReference>
<feature type="transmembrane region" description="Helical" evidence="1">
    <location>
        <begin position="289"/>
        <end position="309"/>
    </location>
</feature>
<feature type="transmembrane region" description="Helical" evidence="1">
    <location>
        <begin position="138"/>
        <end position="161"/>
    </location>
</feature>
<name>A0A8J7C7Y1_9CYAN</name>